<name>A0AAV0NY00_9ROSI</name>
<dbReference type="CDD" id="cd03784">
    <property type="entry name" value="GT1_Gtf-like"/>
    <property type="match status" value="1"/>
</dbReference>
<dbReference type="PANTHER" id="PTHR48047:SF28">
    <property type="entry name" value="F11M15.8 PROTEIN"/>
    <property type="match status" value="1"/>
</dbReference>
<dbReference type="AlphaFoldDB" id="A0AAV0NY00"/>
<dbReference type="Pfam" id="PF00201">
    <property type="entry name" value="UDPGT"/>
    <property type="match status" value="1"/>
</dbReference>
<comment type="similarity">
    <text evidence="2 6">Belongs to the UDP-glycosyltransferase family.</text>
</comment>
<evidence type="ECO:0000256" key="4">
    <source>
        <dbReference type="ARBA" id="ARBA00022679"/>
    </source>
</evidence>
<proteinExistence type="inferred from homology"/>
<reference evidence="8" key="1">
    <citation type="submission" date="2022-08" db="EMBL/GenBank/DDBJ databases">
        <authorList>
            <person name="Gutierrez-Valencia J."/>
        </authorList>
    </citation>
    <scope>NUCLEOTIDE SEQUENCE</scope>
</reference>
<keyword evidence="4 6" id="KW-0808">Transferase</keyword>
<organism evidence="8 9">
    <name type="scientific">Linum tenue</name>
    <dbReference type="NCBI Taxonomy" id="586396"/>
    <lineage>
        <taxon>Eukaryota</taxon>
        <taxon>Viridiplantae</taxon>
        <taxon>Streptophyta</taxon>
        <taxon>Embryophyta</taxon>
        <taxon>Tracheophyta</taxon>
        <taxon>Spermatophyta</taxon>
        <taxon>Magnoliopsida</taxon>
        <taxon>eudicotyledons</taxon>
        <taxon>Gunneridae</taxon>
        <taxon>Pentapetalae</taxon>
        <taxon>rosids</taxon>
        <taxon>fabids</taxon>
        <taxon>Malpighiales</taxon>
        <taxon>Linaceae</taxon>
        <taxon>Linum</taxon>
    </lineage>
</organism>
<dbReference type="FunFam" id="3.40.50.2000:FF:000064">
    <property type="entry name" value="Glycosyltransferase"/>
    <property type="match status" value="1"/>
</dbReference>
<dbReference type="PANTHER" id="PTHR48047">
    <property type="entry name" value="GLYCOSYLTRANSFERASE"/>
    <property type="match status" value="1"/>
</dbReference>
<evidence type="ECO:0000256" key="5">
    <source>
        <dbReference type="ARBA" id="ARBA00047606"/>
    </source>
</evidence>
<evidence type="ECO:0000256" key="7">
    <source>
        <dbReference type="RuleBase" id="RU362057"/>
    </source>
</evidence>
<accession>A0AAV0NY00</accession>
<sequence>MADHPPPPPPHILVFPFPAQGHALALLDLIHHLSLRRRFSLTVVTTPKNLPSLAPLLSLHQPPFLNLLVFPLPPHPLLPAGVENVQQIGNAGNLPIITALHKLSDPIANWFHSQPDPPVAIISDFFLGWTLALARRLHIPRFAFFSTRAFLASLNDHLFADVEAVRDMDPVVFDQLPGSPTFKSEHLPSTFRRYVPGNSDWELVREALLSNLLSDGCVFNTFHALEGPYLDFLRRKMGTQKVYAVGPVSLLGTGGDPKNLGDHPGSDVIHWLDHCPDNGSVLYVCFGSQKLMTNHQMEALAAALEQSMVRFVWVVKKPGPEMEFSLPDGFQDRVSGRGLVLDGWAPQVTILNHPAVGGFLSHCGWNSLLEAVAAGVPILGWPMEADQFVNARLLVEDLGVAVKVCEGADTVPDPVELGRRIAQSMSQGLAERKRAGEMKDEALAAVEQGGSSQIDLERFVQDLQKLQIEEKGEGIK</sequence>
<evidence type="ECO:0000256" key="2">
    <source>
        <dbReference type="ARBA" id="ARBA00009995"/>
    </source>
</evidence>
<protein>
    <recommendedName>
        <fullName evidence="7">Glycosyltransferase</fullName>
        <ecNumber evidence="7">2.4.1.-</ecNumber>
    </recommendedName>
</protein>
<keyword evidence="3 6" id="KW-0328">Glycosyltransferase</keyword>
<dbReference type="EC" id="2.4.1.-" evidence="7"/>
<dbReference type="Proteomes" id="UP001154282">
    <property type="component" value="Unassembled WGS sequence"/>
</dbReference>
<dbReference type="EMBL" id="CAMGYJ010000008">
    <property type="protein sequence ID" value="CAI0463604.1"/>
    <property type="molecule type" value="Genomic_DNA"/>
</dbReference>
<evidence type="ECO:0000256" key="3">
    <source>
        <dbReference type="ARBA" id="ARBA00022676"/>
    </source>
</evidence>
<comment type="caution">
    <text evidence="8">The sequence shown here is derived from an EMBL/GenBank/DDBJ whole genome shotgun (WGS) entry which is preliminary data.</text>
</comment>
<gene>
    <name evidence="8" type="ORF">LITE_LOCUS35821</name>
</gene>
<evidence type="ECO:0000313" key="8">
    <source>
        <dbReference type="EMBL" id="CAI0463604.1"/>
    </source>
</evidence>
<dbReference type="InterPro" id="IPR002213">
    <property type="entry name" value="UDP_glucos_trans"/>
</dbReference>
<evidence type="ECO:0000256" key="1">
    <source>
        <dbReference type="ARBA" id="ARBA00004935"/>
    </source>
</evidence>
<dbReference type="Gene3D" id="3.40.50.2000">
    <property type="entry name" value="Glycogen Phosphorylase B"/>
    <property type="match status" value="2"/>
</dbReference>
<dbReference type="GO" id="GO:0047213">
    <property type="term" value="F:anthocyanidin 3-O-glucosyltransferase activity"/>
    <property type="evidence" value="ECO:0007669"/>
    <property type="project" value="UniProtKB-EC"/>
</dbReference>
<evidence type="ECO:0000256" key="6">
    <source>
        <dbReference type="RuleBase" id="RU003718"/>
    </source>
</evidence>
<evidence type="ECO:0000313" key="9">
    <source>
        <dbReference type="Proteomes" id="UP001154282"/>
    </source>
</evidence>
<dbReference type="InterPro" id="IPR035595">
    <property type="entry name" value="UDP_glycos_trans_CS"/>
</dbReference>
<dbReference type="PROSITE" id="PS00375">
    <property type="entry name" value="UDPGT"/>
    <property type="match status" value="1"/>
</dbReference>
<comment type="catalytic activity">
    <reaction evidence="5">
        <text>an anthocyanidin + UDP-alpha-D-glucose + H(+) = an anthocyanidin 3-O-beta-D-glucoside + UDP</text>
        <dbReference type="Rhea" id="RHEA:20093"/>
        <dbReference type="ChEBI" id="CHEBI:15378"/>
        <dbReference type="ChEBI" id="CHEBI:16307"/>
        <dbReference type="ChEBI" id="CHEBI:58223"/>
        <dbReference type="ChEBI" id="CHEBI:58885"/>
        <dbReference type="ChEBI" id="CHEBI:143576"/>
        <dbReference type="EC" id="2.4.1.115"/>
    </reaction>
</comment>
<keyword evidence="9" id="KW-1185">Reference proteome</keyword>
<comment type="pathway">
    <text evidence="1">Pigment biosynthesis; anthocyanin biosynthesis.</text>
</comment>
<dbReference type="SUPFAM" id="SSF53756">
    <property type="entry name" value="UDP-Glycosyltransferase/glycogen phosphorylase"/>
    <property type="match status" value="1"/>
</dbReference>